<sequence length="356" mass="39055">MGKDYYALLDVPKTANDDELKKAYRKMALKWHPDRHKGSDKEDSEKKFKDISEAYEVLSDKQKRSIYDQFGEEALKNGMPAPNSNGQGAGASPFFNFPGGSTGGNGGAQTFTFSSNMPGSSFGGFTPSNPEDIFQQIFMDGFGGFMGSSSAGPKPGRPKARSRTQDFSSFGTGPSVKSKEDIVRTLPVSLSDLYSGVTKKLKVTRNILDQAGKINQSQKILQIDVKPGWKSGTKVRFSGEGDDLGNGPQDIVILIEEKSDSVFKRDKDNLLITLNLTLKESLCGFKKTITTLDNRTLDVENLTNVVRPGQESRITGEGMPISKVPNSKGDMIVTYNVEFPRSLSHDQKEKLRNVLN</sequence>
<dbReference type="InterPro" id="IPR018253">
    <property type="entry name" value="DnaJ_domain_CS"/>
</dbReference>
<dbReference type="FunFam" id="2.60.260.20:FF:000013">
    <property type="entry name" value="DnaJ subfamily B member 11"/>
    <property type="match status" value="1"/>
</dbReference>
<dbReference type="PRINTS" id="PR00625">
    <property type="entry name" value="JDOMAIN"/>
</dbReference>
<dbReference type="GO" id="GO:0051082">
    <property type="term" value="F:unfolded protein binding"/>
    <property type="evidence" value="ECO:0007669"/>
    <property type="project" value="InterPro"/>
</dbReference>
<dbReference type="PANTHER" id="PTHR24078:SF553">
    <property type="entry name" value="DNAJ HOMOLOG SUBFAMILY B MEMBER 5"/>
    <property type="match status" value="1"/>
</dbReference>
<dbReference type="InterPro" id="IPR051339">
    <property type="entry name" value="DnaJ_subfamily_B"/>
</dbReference>
<evidence type="ECO:0000259" key="3">
    <source>
        <dbReference type="PROSITE" id="PS50076"/>
    </source>
</evidence>
<dbReference type="CDD" id="cd10747">
    <property type="entry name" value="DnaJ_C"/>
    <property type="match status" value="1"/>
</dbReference>
<accession>A0A2T9YNU4</accession>
<dbReference type="SUPFAM" id="SSF46565">
    <property type="entry name" value="Chaperone J-domain"/>
    <property type="match status" value="1"/>
</dbReference>
<feature type="domain" description="J" evidence="3">
    <location>
        <begin position="4"/>
        <end position="71"/>
    </location>
</feature>
<dbReference type="FunFam" id="2.60.260.20:FF:000002">
    <property type="entry name" value="Dnaj homolog subfamily b member"/>
    <property type="match status" value="1"/>
</dbReference>
<dbReference type="GO" id="GO:0005829">
    <property type="term" value="C:cytosol"/>
    <property type="evidence" value="ECO:0007669"/>
    <property type="project" value="TreeGrafter"/>
</dbReference>
<dbReference type="Pfam" id="PF00226">
    <property type="entry name" value="DnaJ"/>
    <property type="match status" value="1"/>
</dbReference>
<dbReference type="InterPro" id="IPR002939">
    <property type="entry name" value="DnaJ_C"/>
</dbReference>
<dbReference type="PROSITE" id="PS00636">
    <property type="entry name" value="DNAJ_1"/>
    <property type="match status" value="1"/>
</dbReference>
<dbReference type="STRING" id="133385.A0A2T9YNU4"/>
<dbReference type="PROSITE" id="PS50076">
    <property type="entry name" value="DNAJ_2"/>
    <property type="match status" value="1"/>
</dbReference>
<dbReference type="AlphaFoldDB" id="A0A2T9YNU4"/>
<dbReference type="GO" id="GO:0051087">
    <property type="term" value="F:protein-folding chaperone binding"/>
    <property type="evidence" value="ECO:0007669"/>
    <property type="project" value="TreeGrafter"/>
</dbReference>
<name>A0A2T9YNU4_9FUNG</name>
<evidence type="ECO:0000313" key="4">
    <source>
        <dbReference type="EMBL" id="PVU94035.1"/>
    </source>
</evidence>
<evidence type="ECO:0000256" key="2">
    <source>
        <dbReference type="SAM" id="MobiDB-lite"/>
    </source>
</evidence>
<dbReference type="CDD" id="cd06257">
    <property type="entry name" value="DnaJ"/>
    <property type="match status" value="1"/>
</dbReference>
<dbReference type="SUPFAM" id="SSF49493">
    <property type="entry name" value="HSP40/DnaJ peptide-binding domain"/>
    <property type="match status" value="2"/>
</dbReference>
<gene>
    <name evidence="4" type="ORF">BB561_002850</name>
</gene>
<evidence type="ECO:0000256" key="1">
    <source>
        <dbReference type="ARBA" id="ARBA00023186"/>
    </source>
</evidence>
<reference evidence="4 5" key="1">
    <citation type="journal article" date="2018" name="MBio">
        <title>Comparative Genomics Reveals the Core Gene Toolbox for the Fungus-Insect Symbiosis.</title>
        <authorList>
            <person name="Wang Y."/>
            <person name="Stata M."/>
            <person name="Wang W."/>
            <person name="Stajich J.E."/>
            <person name="White M.M."/>
            <person name="Moncalvo J.M."/>
        </authorList>
    </citation>
    <scope>NUCLEOTIDE SEQUENCE [LARGE SCALE GENOMIC DNA]</scope>
    <source>
        <strain evidence="4 5">SWE-8-4</strain>
    </source>
</reference>
<dbReference type="InterPro" id="IPR008971">
    <property type="entry name" value="HSP40/DnaJ_pept-bd"/>
</dbReference>
<dbReference type="InterPro" id="IPR001623">
    <property type="entry name" value="DnaJ_domain"/>
</dbReference>
<dbReference type="Gene3D" id="2.60.260.20">
    <property type="entry name" value="Urease metallochaperone UreE, N-terminal domain"/>
    <property type="match status" value="2"/>
</dbReference>
<dbReference type="GO" id="GO:0006457">
    <property type="term" value="P:protein folding"/>
    <property type="evidence" value="ECO:0007669"/>
    <property type="project" value="InterPro"/>
</dbReference>
<organism evidence="4 5">
    <name type="scientific">Smittium simulii</name>
    <dbReference type="NCBI Taxonomy" id="133385"/>
    <lineage>
        <taxon>Eukaryota</taxon>
        <taxon>Fungi</taxon>
        <taxon>Fungi incertae sedis</taxon>
        <taxon>Zoopagomycota</taxon>
        <taxon>Kickxellomycotina</taxon>
        <taxon>Harpellomycetes</taxon>
        <taxon>Harpellales</taxon>
        <taxon>Legeriomycetaceae</taxon>
        <taxon>Smittium</taxon>
    </lineage>
</organism>
<keyword evidence="1" id="KW-0143">Chaperone</keyword>
<keyword evidence="5" id="KW-1185">Reference proteome</keyword>
<dbReference type="PANTHER" id="PTHR24078">
    <property type="entry name" value="DNAJ HOMOLOG SUBFAMILY C MEMBER"/>
    <property type="match status" value="1"/>
</dbReference>
<proteinExistence type="predicted"/>
<evidence type="ECO:0000313" key="5">
    <source>
        <dbReference type="Proteomes" id="UP000245383"/>
    </source>
</evidence>
<feature type="region of interest" description="Disordered" evidence="2">
    <location>
        <begin position="146"/>
        <end position="174"/>
    </location>
</feature>
<comment type="caution">
    <text evidence="4">The sequence shown here is derived from an EMBL/GenBank/DDBJ whole genome shotgun (WGS) entry which is preliminary data.</text>
</comment>
<dbReference type="InterPro" id="IPR036869">
    <property type="entry name" value="J_dom_sf"/>
</dbReference>
<dbReference type="EMBL" id="MBFR01000103">
    <property type="protein sequence ID" value="PVU94035.1"/>
    <property type="molecule type" value="Genomic_DNA"/>
</dbReference>
<dbReference type="Gene3D" id="1.10.287.110">
    <property type="entry name" value="DnaJ domain"/>
    <property type="match status" value="1"/>
</dbReference>
<dbReference type="OrthoDB" id="10250354at2759"/>
<dbReference type="Pfam" id="PF01556">
    <property type="entry name" value="DnaJ_C"/>
    <property type="match status" value="1"/>
</dbReference>
<dbReference type="SMART" id="SM00271">
    <property type="entry name" value="DnaJ"/>
    <property type="match status" value="1"/>
</dbReference>
<protein>
    <recommendedName>
        <fullName evidence="3">J domain-containing protein</fullName>
    </recommendedName>
</protein>
<dbReference type="Proteomes" id="UP000245383">
    <property type="component" value="Unassembled WGS sequence"/>
</dbReference>
<dbReference type="GO" id="GO:0006413">
    <property type="term" value="P:translational initiation"/>
    <property type="evidence" value="ECO:0007669"/>
    <property type="project" value="TreeGrafter"/>
</dbReference>